<evidence type="ECO:0000313" key="4">
    <source>
        <dbReference type="Proteomes" id="UP000663923"/>
    </source>
</evidence>
<feature type="binding site" evidence="2">
    <location>
        <begin position="64"/>
        <end position="66"/>
    </location>
    <ligand>
        <name>substrate</name>
    </ligand>
</feature>
<organism evidence="3 4">
    <name type="scientific">Parasphingorhabdus cellanae</name>
    <dbReference type="NCBI Taxonomy" id="2806553"/>
    <lineage>
        <taxon>Bacteria</taxon>
        <taxon>Pseudomonadati</taxon>
        <taxon>Pseudomonadota</taxon>
        <taxon>Alphaproteobacteria</taxon>
        <taxon>Sphingomonadales</taxon>
        <taxon>Sphingomonadaceae</taxon>
        <taxon>Parasphingorhabdus</taxon>
    </lineage>
</organism>
<keyword evidence="2" id="KW-0460">Magnesium</keyword>
<feature type="binding site" evidence="2">
    <location>
        <begin position="193"/>
        <end position="195"/>
    </location>
    <ligand>
        <name>substrate</name>
    </ligand>
</feature>
<dbReference type="GO" id="GO:0016740">
    <property type="term" value="F:transferase activity"/>
    <property type="evidence" value="ECO:0007669"/>
    <property type="project" value="UniProtKB-KW"/>
</dbReference>
<accession>A0ABX7TB96</accession>
<sequence>MGQIADPTYGARHVAIIMDGNGRWAKKRHLPRALGHKKGVETVRDIVRIAGEMGIEALTLYAFSSENWNRPADEITDLMGLLRQYIQSDIDEFDENGIRLKVIGNYKALDSDIVQLIENALERTANNDRMTLAIALNYGAQDEMLRAVKGIASAVRNGEIDPQEIELSHVSAALDTAELPPLDLLIRTSGELRLSNFLLWQAAYSELYFTDALWPDFDKRELQRALKSFGDRDRRFGGR</sequence>
<feature type="active site" description="Proton acceptor" evidence="2">
    <location>
        <position position="67"/>
    </location>
</feature>
<dbReference type="Pfam" id="PF01255">
    <property type="entry name" value="Prenyltransf"/>
    <property type="match status" value="1"/>
</dbReference>
<feature type="binding site" evidence="2">
    <location>
        <position position="187"/>
    </location>
    <ligand>
        <name>substrate</name>
    </ligand>
</feature>
<feature type="binding site" evidence="2">
    <location>
        <position position="36"/>
    </location>
    <ligand>
        <name>substrate</name>
    </ligand>
</feature>
<feature type="binding site" evidence="2">
    <location>
        <begin position="20"/>
        <end position="23"/>
    </location>
    <ligand>
        <name>substrate</name>
    </ligand>
</feature>
<dbReference type="NCBIfam" id="NF011405">
    <property type="entry name" value="PRK14830.1"/>
    <property type="match status" value="1"/>
</dbReference>
<dbReference type="SUPFAM" id="SSF64005">
    <property type="entry name" value="Undecaprenyl diphosphate synthase"/>
    <property type="match status" value="1"/>
</dbReference>
<dbReference type="NCBIfam" id="TIGR00055">
    <property type="entry name" value="uppS"/>
    <property type="match status" value="1"/>
</dbReference>
<reference evidence="3 4" key="1">
    <citation type="submission" date="2021-03" db="EMBL/GenBank/DDBJ databases">
        <title>Complete genome of Parasphingorhabdus_sp.JHSY0214.</title>
        <authorList>
            <person name="Yoo J.H."/>
            <person name="Bae J.W."/>
        </authorList>
    </citation>
    <scope>NUCLEOTIDE SEQUENCE [LARGE SCALE GENOMIC DNA]</scope>
    <source>
        <strain evidence="3 4">JHSY0214</strain>
    </source>
</reference>
<gene>
    <name evidence="3" type="ORF">J4G78_17370</name>
</gene>
<evidence type="ECO:0000256" key="2">
    <source>
        <dbReference type="HAMAP-Rule" id="MF_01139"/>
    </source>
</evidence>
<dbReference type="EC" id="2.5.1.-" evidence="2"/>
<dbReference type="PANTHER" id="PTHR10291">
    <property type="entry name" value="DEHYDRODOLICHYL DIPHOSPHATE SYNTHASE FAMILY MEMBER"/>
    <property type="match status" value="1"/>
</dbReference>
<comment type="similarity">
    <text evidence="2">Belongs to the UPP synthase family.</text>
</comment>
<keyword evidence="1 2" id="KW-0808">Transferase</keyword>
<keyword evidence="2" id="KW-0479">Metal-binding</keyword>
<proteinExistence type="inferred from homology"/>
<dbReference type="CDD" id="cd00475">
    <property type="entry name" value="Cis_IPPS"/>
    <property type="match status" value="1"/>
</dbReference>
<evidence type="ECO:0000256" key="1">
    <source>
        <dbReference type="ARBA" id="ARBA00022679"/>
    </source>
</evidence>
<feature type="binding site" evidence="2">
    <location>
        <position position="70"/>
    </location>
    <ligand>
        <name>substrate</name>
    </ligand>
</feature>
<protein>
    <recommendedName>
        <fullName evidence="2">Isoprenyl transferase</fullName>
        <ecNumber evidence="2">2.5.1.-</ecNumber>
    </recommendedName>
</protein>
<dbReference type="PROSITE" id="PS01066">
    <property type="entry name" value="UPP_SYNTHASE"/>
    <property type="match status" value="1"/>
</dbReference>
<dbReference type="Proteomes" id="UP000663923">
    <property type="component" value="Chromosome"/>
</dbReference>
<dbReference type="Gene3D" id="3.40.1180.10">
    <property type="entry name" value="Decaprenyl diphosphate synthase-like"/>
    <property type="match status" value="1"/>
</dbReference>
<feature type="binding site" evidence="2">
    <location>
        <position position="206"/>
    </location>
    <ligand>
        <name>Mg(2+)</name>
        <dbReference type="ChEBI" id="CHEBI:18420"/>
    </ligand>
</feature>
<comment type="cofactor">
    <cofactor evidence="2">
        <name>Mg(2+)</name>
        <dbReference type="ChEBI" id="CHEBI:18420"/>
    </cofactor>
    <text evidence="2">Binds 2 magnesium ions per subunit.</text>
</comment>
<dbReference type="InterPro" id="IPR036424">
    <property type="entry name" value="UPP_synth-like_sf"/>
</dbReference>
<name>A0ABX7TB96_9SPHN</name>
<dbReference type="HAMAP" id="MF_01139">
    <property type="entry name" value="ISPT"/>
    <property type="match status" value="1"/>
</dbReference>
<feature type="active site" evidence="2">
    <location>
        <position position="19"/>
    </location>
</feature>
<feature type="binding site" evidence="2">
    <location>
        <position position="68"/>
    </location>
    <ligand>
        <name>substrate</name>
    </ligand>
</feature>
<dbReference type="InterPro" id="IPR018520">
    <property type="entry name" value="UPP_synth-like_CS"/>
</dbReference>
<feature type="binding site" evidence="2">
    <location>
        <position position="19"/>
    </location>
    <ligand>
        <name>Mg(2+)</name>
        <dbReference type="ChEBI" id="CHEBI:18420"/>
    </ligand>
</feature>
<feature type="binding site" evidence="2">
    <location>
        <position position="24"/>
    </location>
    <ligand>
        <name>substrate</name>
    </ligand>
</feature>
<dbReference type="NCBIfam" id="NF011408">
    <property type="entry name" value="PRK14834.1"/>
    <property type="match status" value="1"/>
</dbReference>
<dbReference type="PANTHER" id="PTHR10291:SF0">
    <property type="entry name" value="DEHYDRODOLICHYL DIPHOSPHATE SYNTHASE 2"/>
    <property type="match status" value="1"/>
</dbReference>
<feature type="binding site" evidence="2">
    <location>
        <position position="32"/>
    </location>
    <ligand>
        <name>substrate</name>
    </ligand>
</feature>
<comment type="function">
    <text evidence="2">Catalyzes the condensation of isopentenyl diphosphate (IPP) with allylic pyrophosphates generating different type of terpenoids.</text>
</comment>
<evidence type="ECO:0000313" key="3">
    <source>
        <dbReference type="EMBL" id="QTD57927.1"/>
    </source>
</evidence>
<dbReference type="EMBL" id="CP071794">
    <property type="protein sequence ID" value="QTD57927.1"/>
    <property type="molecule type" value="Genomic_DNA"/>
</dbReference>
<keyword evidence="4" id="KW-1185">Reference proteome</keyword>
<dbReference type="InterPro" id="IPR001441">
    <property type="entry name" value="UPP_synth-like"/>
</dbReference>
<comment type="subunit">
    <text evidence="2">Homodimer.</text>
</comment>